<keyword evidence="1" id="KW-0732">Signal</keyword>
<evidence type="ECO:0000256" key="1">
    <source>
        <dbReference type="SAM" id="SignalP"/>
    </source>
</evidence>
<protein>
    <submittedName>
        <fullName evidence="2">Uncharacterized protein</fullName>
    </submittedName>
</protein>
<name>A0A9D2T5R1_9FIRM</name>
<proteinExistence type="predicted"/>
<dbReference type="Proteomes" id="UP000823906">
    <property type="component" value="Unassembled WGS sequence"/>
</dbReference>
<reference evidence="2" key="2">
    <citation type="submission" date="2021-04" db="EMBL/GenBank/DDBJ databases">
        <authorList>
            <person name="Gilroy R."/>
        </authorList>
    </citation>
    <scope>NUCLEOTIDE SEQUENCE</scope>
    <source>
        <strain evidence="2">ChiSjej5B23-2810</strain>
    </source>
</reference>
<dbReference type="EMBL" id="DWWN01000052">
    <property type="protein sequence ID" value="HJC46035.1"/>
    <property type="molecule type" value="Genomic_DNA"/>
</dbReference>
<organism evidence="2 3">
    <name type="scientific">Candidatus Faecalibacterium faecigallinarum</name>
    <dbReference type="NCBI Taxonomy" id="2838577"/>
    <lineage>
        <taxon>Bacteria</taxon>
        <taxon>Bacillati</taxon>
        <taxon>Bacillota</taxon>
        <taxon>Clostridia</taxon>
        <taxon>Eubacteriales</taxon>
        <taxon>Oscillospiraceae</taxon>
        <taxon>Faecalibacterium</taxon>
    </lineage>
</organism>
<feature type="chain" id="PRO_5038822328" evidence="1">
    <location>
        <begin position="28"/>
        <end position="130"/>
    </location>
</feature>
<evidence type="ECO:0000313" key="2">
    <source>
        <dbReference type="EMBL" id="HJC46035.1"/>
    </source>
</evidence>
<gene>
    <name evidence="2" type="ORF">H9703_07900</name>
</gene>
<sequence>MKHVERVAAAALALAALFALPALPSFASDAGGESSAASSAANAAIAAAMKDGTVTGLPCGQCGQGRLILTGVTYTEWVSLGAEKAVPCVHHDPWRLDEVLERTGTWTYVCDHCGHSRQDCAKETQYVHHP</sequence>
<reference evidence="2" key="1">
    <citation type="journal article" date="2021" name="PeerJ">
        <title>Extensive microbial diversity within the chicken gut microbiome revealed by metagenomics and culture.</title>
        <authorList>
            <person name="Gilroy R."/>
            <person name="Ravi A."/>
            <person name="Getino M."/>
            <person name="Pursley I."/>
            <person name="Horton D.L."/>
            <person name="Alikhan N.F."/>
            <person name="Baker D."/>
            <person name="Gharbi K."/>
            <person name="Hall N."/>
            <person name="Watson M."/>
            <person name="Adriaenssens E.M."/>
            <person name="Foster-Nyarko E."/>
            <person name="Jarju S."/>
            <person name="Secka A."/>
            <person name="Antonio M."/>
            <person name="Oren A."/>
            <person name="Chaudhuri R.R."/>
            <person name="La Ragione R."/>
            <person name="Hildebrand F."/>
            <person name="Pallen M.J."/>
        </authorList>
    </citation>
    <scope>NUCLEOTIDE SEQUENCE</scope>
    <source>
        <strain evidence="2">ChiSjej5B23-2810</strain>
    </source>
</reference>
<comment type="caution">
    <text evidence="2">The sequence shown here is derived from an EMBL/GenBank/DDBJ whole genome shotgun (WGS) entry which is preliminary data.</text>
</comment>
<dbReference type="AlphaFoldDB" id="A0A9D2T5R1"/>
<feature type="signal peptide" evidence="1">
    <location>
        <begin position="1"/>
        <end position="27"/>
    </location>
</feature>
<accession>A0A9D2T5R1</accession>
<evidence type="ECO:0000313" key="3">
    <source>
        <dbReference type="Proteomes" id="UP000823906"/>
    </source>
</evidence>